<comment type="catalytic activity">
    <reaction evidence="12 13">
        <text>L-seryl-[protein] + ATP = O-phospho-L-seryl-[protein] + ADP + H(+)</text>
        <dbReference type="Rhea" id="RHEA:17989"/>
        <dbReference type="Rhea" id="RHEA-COMP:9863"/>
        <dbReference type="Rhea" id="RHEA-COMP:11604"/>
        <dbReference type="ChEBI" id="CHEBI:15378"/>
        <dbReference type="ChEBI" id="CHEBI:29999"/>
        <dbReference type="ChEBI" id="CHEBI:30616"/>
        <dbReference type="ChEBI" id="CHEBI:83421"/>
        <dbReference type="ChEBI" id="CHEBI:456216"/>
        <dbReference type="EC" id="2.7.11.1"/>
    </reaction>
</comment>
<evidence type="ECO:0000259" key="17">
    <source>
        <dbReference type="PROSITE" id="PS50927"/>
    </source>
</evidence>
<comment type="subcellular location">
    <subcellularLocation>
        <location evidence="1">Cell membrane</location>
        <topology evidence="1">Single-pass type I membrane protein</topology>
    </subcellularLocation>
</comment>
<comment type="catalytic activity">
    <reaction evidence="11 13">
        <text>L-threonyl-[protein] + ATP = O-phospho-L-threonyl-[protein] + ADP + H(+)</text>
        <dbReference type="Rhea" id="RHEA:46608"/>
        <dbReference type="Rhea" id="RHEA-COMP:11060"/>
        <dbReference type="Rhea" id="RHEA-COMP:11605"/>
        <dbReference type="ChEBI" id="CHEBI:15378"/>
        <dbReference type="ChEBI" id="CHEBI:30013"/>
        <dbReference type="ChEBI" id="CHEBI:30616"/>
        <dbReference type="ChEBI" id="CHEBI:61977"/>
        <dbReference type="ChEBI" id="CHEBI:456216"/>
        <dbReference type="EC" id="2.7.11.1"/>
    </reaction>
</comment>
<feature type="transmembrane region" description="Helical" evidence="14">
    <location>
        <begin position="428"/>
        <end position="451"/>
    </location>
</feature>
<evidence type="ECO:0000256" key="11">
    <source>
        <dbReference type="ARBA" id="ARBA00047899"/>
    </source>
</evidence>
<dbReference type="SMART" id="SM00108">
    <property type="entry name" value="B_lectin"/>
    <property type="match status" value="1"/>
</dbReference>
<keyword evidence="8 13" id="KW-0067">ATP-binding</keyword>
<dbReference type="Pfam" id="PF01453">
    <property type="entry name" value="B_lectin"/>
    <property type="match status" value="1"/>
</dbReference>
<evidence type="ECO:0000256" key="13">
    <source>
        <dbReference type="PIRNR" id="PIRNR000641"/>
    </source>
</evidence>
<dbReference type="InterPro" id="IPR001480">
    <property type="entry name" value="Bulb-type_lectin_dom"/>
</dbReference>
<keyword evidence="5 15" id="KW-0732">Signal</keyword>
<evidence type="ECO:0000313" key="19">
    <source>
        <dbReference type="EMBL" id="KAK3219767.1"/>
    </source>
</evidence>
<dbReference type="Pfam" id="PF07714">
    <property type="entry name" value="PK_Tyr_Ser-Thr"/>
    <property type="match status" value="1"/>
</dbReference>
<evidence type="ECO:0000256" key="2">
    <source>
        <dbReference type="ARBA" id="ARBA00022475"/>
    </source>
</evidence>
<dbReference type="PROSITE" id="PS50927">
    <property type="entry name" value="BULB_LECTIN"/>
    <property type="match status" value="1"/>
</dbReference>
<dbReference type="PANTHER" id="PTHR27002">
    <property type="entry name" value="RECEPTOR-LIKE SERINE/THREONINE-PROTEIN KINASE SD1-8"/>
    <property type="match status" value="1"/>
</dbReference>
<dbReference type="EMBL" id="JANJYJ010000004">
    <property type="protein sequence ID" value="KAK3219767.1"/>
    <property type="molecule type" value="Genomic_DNA"/>
</dbReference>
<name>A0AAE0AKK9_9ROSI</name>
<keyword evidence="14" id="KW-1133">Transmembrane helix</keyword>
<evidence type="ECO:0000256" key="12">
    <source>
        <dbReference type="ARBA" id="ARBA00048679"/>
    </source>
</evidence>
<dbReference type="SUPFAM" id="SSF56112">
    <property type="entry name" value="Protein kinase-like (PK-like)"/>
    <property type="match status" value="1"/>
</dbReference>
<dbReference type="Gene3D" id="1.10.510.10">
    <property type="entry name" value="Transferase(Phosphotransferase) domain 1"/>
    <property type="match status" value="1"/>
</dbReference>
<dbReference type="EC" id="2.7.11.1" evidence="13"/>
<dbReference type="PROSITE" id="PS50948">
    <property type="entry name" value="PAN"/>
    <property type="match status" value="1"/>
</dbReference>
<dbReference type="GO" id="GO:0005524">
    <property type="term" value="F:ATP binding"/>
    <property type="evidence" value="ECO:0007669"/>
    <property type="project" value="UniProtKB-KW"/>
</dbReference>
<evidence type="ECO:0000256" key="5">
    <source>
        <dbReference type="ARBA" id="ARBA00022729"/>
    </source>
</evidence>
<keyword evidence="10" id="KW-0325">Glycoprotein</keyword>
<evidence type="ECO:0000259" key="18">
    <source>
        <dbReference type="PROSITE" id="PS50948"/>
    </source>
</evidence>
<dbReference type="InterPro" id="IPR011009">
    <property type="entry name" value="Kinase-like_dom_sf"/>
</dbReference>
<feature type="signal peptide" evidence="15">
    <location>
        <begin position="1"/>
        <end position="27"/>
    </location>
</feature>
<dbReference type="PROSITE" id="PS00108">
    <property type="entry name" value="PROTEIN_KINASE_ST"/>
    <property type="match status" value="1"/>
</dbReference>
<evidence type="ECO:0000313" key="20">
    <source>
        <dbReference type="Proteomes" id="UP001281410"/>
    </source>
</evidence>
<comment type="caution">
    <text evidence="19">The sequence shown here is derived from an EMBL/GenBank/DDBJ whole genome shotgun (WGS) entry which is preliminary data.</text>
</comment>
<dbReference type="FunFam" id="3.30.200.20:FF:000195">
    <property type="entry name" value="G-type lectin S-receptor-like serine/threonine-protein kinase"/>
    <property type="match status" value="1"/>
</dbReference>
<evidence type="ECO:0000259" key="16">
    <source>
        <dbReference type="PROSITE" id="PS50011"/>
    </source>
</evidence>
<reference evidence="19" key="1">
    <citation type="journal article" date="2023" name="Plant J.">
        <title>Genome sequences and population genomics provide insights into the demographic history, inbreeding, and mutation load of two 'living fossil' tree species of Dipteronia.</title>
        <authorList>
            <person name="Feng Y."/>
            <person name="Comes H.P."/>
            <person name="Chen J."/>
            <person name="Zhu S."/>
            <person name="Lu R."/>
            <person name="Zhang X."/>
            <person name="Li P."/>
            <person name="Qiu J."/>
            <person name="Olsen K.M."/>
            <person name="Qiu Y."/>
        </authorList>
    </citation>
    <scope>NUCLEOTIDE SEQUENCE</scope>
    <source>
        <strain evidence="19">NBL</strain>
    </source>
</reference>
<organism evidence="19 20">
    <name type="scientific">Dipteronia sinensis</name>
    <dbReference type="NCBI Taxonomy" id="43782"/>
    <lineage>
        <taxon>Eukaryota</taxon>
        <taxon>Viridiplantae</taxon>
        <taxon>Streptophyta</taxon>
        <taxon>Embryophyta</taxon>
        <taxon>Tracheophyta</taxon>
        <taxon>Spermatophyta</taxon>
        <taxon>Magnoliopsida</taxon>
        <taxon>eudicotyledons</taxon>
        <taxon>Gunneridae</taxon>
        <taxon>Pentapetalae</taxon>
        <taxon>rosids</taxon>
        <taxon>malvids</taxon>
        <taxon>Sapindales</taxon>
        <taxon>Sapindaceae</taxon>
        <taxon>Hippocastanoideae</taxon>
        <taxon>Acereae</taxon>
        <taxon>Dipteronia</taxon>
    </lineage>
</organism>
<evidence type="ECO:0000256" key="9">
    <source>
        <dbReference type="ARBA" id="ARBA00023157"/>
    </source>
</evidence>
<dbReference type="PIRSF" id="PIRSF000641">
    <property type="entry name" value="SRK"/>
    <property type="match status" value="1"/>
</dbReference>
<dbReference type="InterPro" id="IPR000719">
    <property type="entry name" value="Prot_kinase_dom"/>
</dbReference>
<dbReference type="SUPFAM" id="SSF51110">
    <property type="entry name" value="alpha-D-mannose-specific plant lectins"/>
    <property type="match status" value="1"/>
</dbReference>
<dbReference type="AlphaFoldDB" id="A0AAE0AKK9"/>
<dbReference type="Pfam" id="PF08276">
    <property type="entry name" value="PAN_2"/>
    <property type="match status" value="1"/>
</dbReference>
<protein>
    <recommendedName>
        <fullName evidence="13">Receptor-like serine/threonine-protein kinase</fullName>
        <ecNumber evidence="13">2.7.11.1</ecNumber>
    </recommendedName>
</protein>
<evidence type="ECO:0000256" key="1">
    <source>
        <dbReference type="ARBA" id="ARBA00004251"/>
    </source>
</evidence>
<dbReference type="InterPro" id="IPR024171">
    <property type="entry name" value="SRK-like_kinase"/>
</dbReference>
<evidence type="ECO:0000256" key="7">
    <source>
        <dbReference type="ARBA" id="ARBA00022777"/>
    </source>
</evidence>
<proteinExistence type="inferred from homology"/>
<gene>
    <name evidence="19" type="ORF">Dsin_013737</name>
</gene>
<feature type="domain" description="Protein kinase" evidence="16">
    <location>
        <begin position="515"/>
        <end position="829"/>
    </location>
</feature>
<sequence>MAIKGILNHILVRFSCLIVLLGNQSYSVTDKLQQGQVLEHGGQLLSASGRFRLAFFPHEDGRYHLGIAFNRLLPDSVLLPQTDGIVWTANRNNPIIGESGNLSIDTSDGNLKIFHSGGNPIPVSLVEGARNTSAMLLSSGNLVLQEMNSDGSVKRVLWQSFDYPTDTFLPGMKLGFNLQTGHQWFLRSWLTSDNPAQGSFTLVMDPNVSNKLNVMWFGEVHCSVVFLNGSFNFSSSITNGRVNGYDVTYISNEKEKYFNYSIIGIITYPSLTLAVDGSLQDDQLSPIACELSKILENQKNLACRRSVSPYFPRKYGFMSGERTNFNGSDDMTVYDCNIKCWNDCSCVAFSIRNETNGTGCEIWNREAKFIESKTYINTSSVYILEYKEKKWWIHWIGPIIAAVLIVLMFCLCYLTWRKYKAKEEKWWLPLIIAVGVVLMIPLLCYSCYMIWRKLRAKVKRRTYRKNQKKLLRELEDNVSLPNIHGRQQGQENGQNMNHELKIFDFQTIVAATNNFSATTKLGEGGFGPVYKGNLLDDREIAIKRLSKRSGQGIVEFKNEVKLIANLQHTNLVRLLGCSLQGEERILVYEYMPNKSLDFFIFGMYIEHVRSCISNTHHFSTMLYYFLVLIWFCYPNFETDSSRKNLLNWKKRFGIIEGVAQGLVYLHKYSRLRVIHRDLKASNILLDGQMNPKISDFGMARIFGVNELEANTNRIVGTYGYMSPEYAMNGIVSTKTDVFSFGVLVLEIISCKKNNSCYHTEHLLNLVGYVWELWNDGRGLELIDSTLEESCSSNEVLRCLHVGLLCVQDQATDRPTMWDVVSMLTNDTLLLPAPKQPAFLIYGNSQESEVLEIKLENCSTNNVTISTMKGR</sequence>
<dbReference type="Gene3D" id="2.90.10.10">
    <property type="entry name" value="Bulb-type lectin domain"/>
    <property type="match status" value="1"/>
</dbReference>
<dbReference type="PANTHER" id="PTHR27002:SF926">
    <property type="entry name" value="OS07G0535800 PROTEIN"/>
    <property type="match status" value="1"/>
</dbReference>
<dbReference type="InterPro" id="IPR008271">
    <property type="entry name" value="Ser/Thr_kinase_AS"/>
</dbReference>
<evidence type="ECO:0000256" key="3">
    <source>
        <dbReference type="ARBA" id="ARBA00022527"/>
    </source>
</evidence>
<feature type="domain" description="Bulb-type lectin" evidence="17">
    <location>
        <begin position="29"/>
        <end position="157"/>
    </location>
</feature>
<dbReference type="InterPro" id="IPR036426">
    <property type="entry name" value="Bulb-type_lectin_dom_sf"/>
</dbReference>
<evidence type="ECO:0000256" key="15">
    <source>
        <dbReference type="SAM" id="SignalP"/>
    </source>
</evidence>
<dbReference type="Proteomes" id="UP001281410">
    <property type="component" value="Unassembled WGS sequence"/>
</dbReference>
<feature type="transmembrane region" description="Helical" evidence="14">
    <location>
        <begin position="392"/>
        <end position="416"/>
    </location>
</feature>
<dbReference type="FunFam" id="1.10.510.10:FF:000060">
    <property type="entry name" value="G-type lectin S-receptor-like serine/threonine-protein kinase"/>
    <property type="match status" value="1"/>
</dbReference>
<evidence type="ECO:0000256" key="6">
    <source>
        <dbReference type="ARBA" id="ARBA00022741"/>
    </source>
</evidence>
<dbReference type="PROSITE" id="PS50011">
    <property type="entry name" value="PROTEIN_KINASE_DOM"/>
    <property type="match status" value="1"/>
</dbReference>
<dbReference type="InterPro" id="IPR001245">
    <property type="entry name" value="Ser-Thr/Tyr_kinase_cat_dom"/>
</dbReference>
<dbReference type="Pfam" id="PF11883">
    <property type="entry name" value="DUF3403"/>
    <property type="match status" value="1"/>
</dbReference>
<keyword evidence="7 13" id="KW-0418">Kinase</keyword>
<keyword evidence="4 13" id="KW-0808">Transferase</keyword>
<feature type="chain" id="PRO_5041993849" description="Receptor-like serine/threonine-protein kinase" evidence="15">
    <location>
        <begin position="28"/>
        <end position="870"/>
    </location>
</feature>
<dbReference type="SMART" id="SM00220">
    <property type="entry name" value="S_TKc"/>
    <property type="match status" value="1"/>
</dbReference>
<keyword evidence="9" id="KW-1015">Disulfide bond</keyword>
<evidence type="ECO:0000256" key="10">
    <source>
        <dbReference type="ARBA" id="ARBA00023180"/>
    </source>
</evidence>
<keyword evidence="2" id="KW-1003">Cell membrane</keyword>
<evidence type="ECO:0000256" key="14">
    <source>
        <dbReference type="SAM" id="Phobius"/>
    </source>
</evidence>
<dbReference type="InterPro" id="IPR003609">
    <property type="entry name" value="Pan_app"/>
</dbReference>
<feature type="domain" description="Apple" evidence="18">
    <location>
        <begin position="303"/>
        <end position="387"/>
    </location>
</feature>
<keyword evidence="6 13" id="KW-0547">Nucleotide-binding</keyword>
<comment type="similarity">
    <text evidence="13">Belongs to the protein kinase superfamily. Ser/Thr protein kinase family.</text>
</comment>
<keyword evidence="14" id="KW-0472">Membrane</keyword>
<dbReference type="GO" id="GO:0004674">
    <property type="term" value="F:protein serine/threonine kinase activity"/>
    <property type="evidence" value="ECO:0007669"/>
    <property type="project" value="UniProtKB-KW"/>
</dbReference>
<accession>A0AAE0AKK9</accession>
<keyword evidence="3 13" id="KW-0723">Serine/threonine-protein kinase</keyword>
<keyword evidence="20" id="KW-1185">Reference proteome</keyword>
<keyword evidence="14" id="KW-0812">Transmembrane</keyword>
<dbReference type="Gene3D" id="3.30.200.20">
    <property type="entry name" value="Phosphorylase Kinase, domain 1"/>
    <property type="match status" value="1"/>
</dbReference>
<dbReference type="InterPro" id="IPR021820">
    <property type="entry name" value="S-locus_recpt_kinase_C"/>
</dbReference>
<dbReference type="GO" id="GO:0005886">
    <property type="term" value="C:plasma membrane"/>
    <property type="evidence" value="ECO:0007669"/>
    <property type="project" value="UniProtKB-SubCell"/>
</dbReference>
<evidence type="ECO:0000256" key="4">
    <source>
        <dbReference type="ARBA" id="ARBA00022679"/>
    </source>
</evidence>
<evidence type="ECO:0000256" key="8">
    <source>
        <dbReference type="ARBA" id="ARBA00022840"/>
    </source>
</evidence>